<evidence type="ECO:0000256" key="5">
    <source>
        <dbReference type="SAM" id="MobiDB-lite"/>
    </source>
</evidence>
<dbReference type="Pfam" id="PF00916">
    <property type="entry name" value="Sulfate_transp"/>
    <property type="match status" value="1"/>
</dbReference>
<dbReference type="GO" id="GO:0055085">
    <property type="term" value="P:transmembrane transport"/>
    <property type="evidence" value="ECO:0007669"/>
    <property type="project" value="InterPro"/>
</dbReference>
<feature type="compositionally biased region" description="Low complexity" evidence="5">
    <location>
        <begin position="666"/>
        <end position="676"/>
    </location>
</feature>
<feature type="transmembrane region" description="Helical" evidence="6">
    <location>
        <begin position="99"/>
        <end position="118"/>
    </location>
</feature>
<feature type="transmembrane region" description="Helical" evidence="6">
    <location>
        <begin position="170"/>
        <end position="188"/>
    </location>
</feature>
<evidence type="ECO:0000256" key="1">
    <source>
        <dbReference type="ARBA" id="ARBA00004141"/>
    </source>
</evidence>
<evidence type="ECO:0000256" key="4">
    <source>
        <dbReference type="ARBA" id="ARBA00023136"/>
    </source>
</evidence>
<reference evidence="8" key="1">
    <citation type="journal article" date="2020" name="bioRxiv">
        <title>Comparative genomics of Chlamydomonas.</title>
        <authorList>
            <person name="Craig R.J."/>
            <person name="Hasan A.R."/>
            <person name="Ness R.W."/>
            <person name="Keightley P.D."/>
        </authorList>
    </citation>
    <scope>NUCLEOTIDE SEQUENCE</scope>
    <source>
        <strain evidence="8">CCAP 11/70</strain>
    </source>
</reference>
<dbReference type="EMBL" id="JAEHOE010000072">
    <property type="protein sequence ID" value="KAG2489554.1"/>
    <property type="molecule type" value="Genomic_DNA"/>
</dbReference>
<feature type="transmembrane region" description="Helical" evidence="6">
    <location>
        <begin position="69"/>
        <end position="87"/>
    </location>
</feature>
<evidence type="ECO:0000313" key="9">
    <source>
        <dbReference type="Proteomes" id="UP000612055"/>
    </source>
</evidence>
<keyword evidence="9" id="KW-1185">Reference proteome</keyword>
<dbReference type="InterPro" id="IPR036513">
    <property type="entry name" value="STAS_dom_sf"/>
</dbReference>
<feature type="compositionally biased region" description="Pro residues" evidence="5">
    <location>
        <begin position="706"/>
        <end position="716"/>
    </location>
</feature>
<dbReference type="Gene3D" id="3.30.750.24">
    <property type="entry name" value="STAS domain"/>
    <property type="match status" value="1"/>
</dbReference>
<gene>
    <name evidence="8" type="ORF">HYH03_012005</name>
</gene>
<feature type="transmembrane region" description="Helical" evidence="6">
    <location>
        <begin position="403"/>
        <end position="423"/>
    </location>
</feature>
<dbReference type="InterPro" id="IPR001902">
    <property type="entry name" value="SLC26A/SulP_fam"/>
</dbReference>
<proteinExistence type="predicted"/>
<accession>A0A835XTP2</accession>
<dbReference type="InterPro" id="IPR011547">
    <property type="entry name" value="SLC26A/SulP_dom"/>
</dbReference>
<protein>
    <recommendedName>
        <fullName evidence="7">STAS domain-containing protein</fullName>
    </recommendedName>
</protein>
<comment type="caution">
    <text evidence="8">The sequence shown here is derived from an EMBL/GenBank/DDBJ whole genome shotgun (WGS) entry which is preliminary data.</text>
</comment>
<feature type="transmembrane region" description="Helical" evidence="6">
    <location>
        <begin position="459"/>
        <end position="491"/>
    </location>
</feature>
<feature type="transmembrane region" description="Helical" evidence="6">
    <location>
        <begin position="429"/>
        <end position="452"/>
    </location>
</feature>
<feature type="transmembrane region" description="Helical" evidence="6">
    <location>
        <begin position="200"/>
        <end position="222"/>
    </location>
</feature>
<dbReference type="PROSITE" id="PS50801">
    <property type="entry name" value="STAS"/>
    <property type="match status" value="1"/>
</dbReference>
<dbReference type="CDD" id="cd07042">
    <property type="entry name" value="STAS_SulP_like_sulfate_transporter"/>
    <property type="match status" value="1"/>
</dbReference>
<feature type="transmembrane region" description="Helical" evidence="6">
    <location>
        <begin position="280"/>
        <end position="298"/>
    </location>
</feature>
<dbReference type="InterPro" id="IPR002645">
    <property type="entry name" value="STAS_dom"/>
</dbReference>
<evidence type="ECO:0000313" key="8">
    <source>
        <dbReference type="EMBL" id="KAG2489554.1"/>
    </source>
</evidence>
<comment type="subcellular location">
    <subcellularLocation>
        <location evidence="1">Membrane</location>
        <topology evidence="1">Multi-pass membrane protein</topology>
    </subcellularLocation>
</comment>
<feature type="compositionally biased region" description="Pro residues" evidence="5">
    <location>
        <begin position="760"/>
        <end position="770"/>
    </location>
</feature>
<keyword evidence="2 6" id="KW-0812">Transmembrane</keyword>
<dbReference type="OrthoDB" id="540766at2759"/>
<organism evidence="8 9">
    <name type="scientific">Edaphochlamys debaryana</name>
    <dbReference type="NCBI Taxonomy" id="47281"/>
    <lineage>
        <taxon>Eukaryota</taxon>
        <taxon>Viridiplantae</taxon>
        <taxon>Chlorophyta</taxon>
        <taxon>core chlorophytes</taxon>
        <taxon>Chlorophyceae</taxon>
        <taxon>CS clade</taxon>
        <taxon>Chlamydomonadales</taxon>
        <taxon>Chlamydomonadales incertae sedis</taxon>
        <taxon>Edaphochlamys</taxon>
    </lineage>
</organism>
<dbReference type="GO" id="GO:0016020">
    <property type="term" value="C:membrane"/>
    <property type="evidence" value="ECO:0007669"/>
    <property type="project" value="UniProtKB-SubCell"/>
</dbReference>
<name>A0A835XTP2_9CHLO</name>
<evidence type="ECO:0000259" key="7">
    <source>
        <dbReference type="PROSITE" id="PS50801"/>
    </source>
</evidence>
<feature type="domain" description="STAS" evidence="7">
    <location>
        <begin position="515"/>
        <end position="637"/>
    </location>
</feature>
<dbReference type="SUPFAM" id="SSF52091">
    <property type="entry name" value="SpoIIaa-like"/>
    <property type="match status" value="1"/>
</dbReference>
<dbReference type="Pfam" id="PF01740">
    <property type="entry name" value="STAS"/>
    <property type="match status" value="1"/>
</dbReference>
<feature type="region of interest" description="Disordered" evidence="5">
    <location>
        <begin position="799"/>
        <end position="838"/>
    </location>
</feature>
<dbReference type="AlphaFoldDB" id="A0A835XTP2"/>
<feature type="region of interest" description="Disordered" evidence="5">
    <location>
        <begin position="657"/>
        <end position="783"/>
    </location>
</feature>
<dbReference type="NCBIfam" id="TIGR00815">
    <property type="entry name" value="sulP"/>
    <property type="match status" value="1"/>
</dbReference>
<evidence type="ECO:0000256" key="3">
    <source>
        <dbReference type="ARBA" id="ARBA00022989"/>
    </source>
</evidence>
<sequence>MPALAPRFPQRLNFPFPDDSKAPETGDSVRGYFRKMKERHQHRVATYAFLDWLAVFLPCVRWLRTYQVRKWLLSDIVAGLSVGFMVVPQGMSYANLAGLPSVYGLYGAFLPCIVYSLVGSSRQLAVGPVAVTSLLIGTKLKDILPAAADIQSPNAPAPGQEEIQEQYNHLAIQLAFLVACLYTGVGVFRLGFVTNFLSHAVIGGFTSGAAITIGLSQVKYILGFSVPRQERLQDQAKTYVENMHNLKWQEFIMGSTFLLILVVMKYVGKNFKRLRFIRAVGPLTVCIIGICAVYIGHVDTKGIKVVGPIKKGLPDPTVQWWFPMPEISTLFPTAIIVMLVDLLESTSIARALARKNKYELVANQEIVGLGLANFAGAAFSCYTTTGSFSRSAVNNESGAKSGLACFITAWVVGFVLIFLTPIFERLPMNTLGAIILSSIVGLLEYEQAIYLWKVNKLDLFVWMASFLGVLFISVEIGLGIAIGLAVLIVIYESAFPHTALVGRIPGTSIWRNIKQYPQAQLTPGLMVVRIDAPLYFANIQWVKEKLEQYLDHHRTWSADRGIPLEYAILDFSPVTHVDATAVHTLEILIEALAEEGTQLVLANPSTAVIRSLDKARVCDILGRDWIFVSVNEAVQFCSRQLAERGLVVQPESVWPKGAGYGGSHGSGAHSPSSGSPPRSPPGAAPSVALVPATSMRRSASGAGYTAPPPLQSPTPQPQLQQQPSSGRPGSGPAPSPALAAGNSLRRLPSAAGGAGIAPPEGVPQQPPRPSLPGSSVDPAAAAPVADVDAEPAVVFLPTGSVSVRGSQSGISTGAASPTLPRPPSNALGGASALPAATN</sequence>
<dbReference type="Proteomes" id="UP000612055">
    <property type="component" value="Unassembled WGS sequence"/>
</dbReference>
<dbReference type="PANTHER" id="PTHR11814">
    <property type="entry name" value="SULFATE TRANSPORTER"/>
    <property type="match status" value="1"/>
</dbReference>
<evidence type="ECO:0000256" key="2">
    <source>
        <dbReference type="ARBA" id="ARBA00022692"/>
    </source>
</evidence>
<feature type="compositionally biased region" description="Low complexity" evidence="5">
    <location>
        <begin position="717"/>
        <end position="759"/>
    </location>
</feature>
<keyword evidence="4 6" id="KW-0472">Membrane</keyword>
<feature type="compositionally biased region" description="Polar residues" evidence="5">
    <location>
        <begin position="799"/>
        <end position="815"/>
    </location>
</feature>
<evidence type="ECO:0000256" key="6">
    <source>
        <dbReference type="SAM" id="Phobius"/>
    </source>
</evidence>
<keyword evidence="3 6" id="KW-1133">Transmembrane helix</keyword>